<feature type="region of interest" description="Disordered" evidence="9">
    <location>
        <begin position="496"/>
        <end position="532"/>
    </location>
</feature>
<dbReference type="GO" id="GO:0016020">
    <property type="term" value="C:membrane"/>
    <property type="evidence" value="ECO:0007669"/>
    <property type="project" value="UniProtKB-SubCell"/>
</dbReference>
<evidence type="ECO:0000256" key="1">
    <source>
        <dbReference type="ARBA" id="ARBA00004167"/>
    </source>
</evidence>
<evidence type="ECO:0000313" key="14">
    <source>
        <dbReference type="Proteomes" id="UP001557470"/>
    </source>
</evidence>
<evidence type="ECO:0000256" key="6">
    <source>
        <dbReference type="ARBA" id="ARBA00022989"/>
    </source>
</evidence>
<dbReference type="CDD" id="cd02122">
    <property type="entry name" value="PA_GRAIL_like"/>
    <property type="match status" value="1"/>
</dbReference>
<dbReference type="InterPro" id="IPR003137">
    <property type="entry name" value="PA_domain"/>
</dbReference>
<evidence type="ECO:0000256" key="5">
    <source>
        <dbReference type="ARBA" id="ARBA00022833"/>
    </source>
</evidence>
<keyword evidence="14" id="KW-1185">Reference proteome</keyword>
<keyword evidence="6 10" id="KW-1133">Transmembrane helix</keyword>
<dbReference type="Gene3D" id="3.50.30.30">
    <property type="match status" value="2"/>
</dbReference>
<keyword evidence="11" id="KW-0732">Signal</keyword>
<dbReference type="Pfam" id="PF13639">
    <property type="entry name" value="zf-RING_2"/>
    <property type="match status" value="1"/>
</dbReference>
<dbReference type="PANTHER" id="PTHR46539:SF27">
    <property type="entry name" value="RING FINGER PROTEIN 128"/>
    <property type="match status" value="1"/>
</dbReference>
<dbReference type="InterPro" id="IPR013083">
    <property type="entry name" value="Znf_RING/FYVE/PHD"/>
</dbReference>
<dbReference type="SMART" id="SM00184">
    <property type="entry name" value="RING"/>
    <property type="match status" value="1"/>
</dbReference>
<dbReference type="SUPFAM" id="SSF52025">
    <property type="entry name" value="PA domain"/>
    <property type="match status" value="2"/>
</dbReference>
<reference evidence="13 14" key="1">
    <citation type="submission" date="2024-06" db="EMBL/GenBank/DDBJ databases">
        <authorList>
            <person name="Pan Q."/>
            <person name="Wen M."/>
            <person name="Jouanno E."/>
            <person name="Zahm M."/>
            <person name="Klopp C."/>
            <person name="Cabau C."/>
            <person name="Louis A."/>
            <person name="Berthelot C."/>
            <person name="Parey E."/>
            <person name="Roest Crollius H."/>
            <person name="Montfort J."/>
            <person name="Robinson-Rechavi M."/>
            <person name="Bouchez O."/>
            <person name="Lampietro C."/>
            <person name="Lopez Roques C."/>
            <person name="Donnadieu C."/>
            <person name="Postlethwait J."/>
            <person name="Bobe J."/>
            <person name="Verreycken H."/>
            <person name="Guiguen Y."/>
        </authorList>
    </citation>
    <scope>NUCLEOTIDE SEQUENCE [LARGE SCALE GENOMIC DNA]</scope>
    <source>
        <strain evidence="13">Up_M1</strain>
        <tissue evidence="13">Testis</tissue>
    </source>
</reference>
<feature type="signal peptide" evidence="11">
    <location>
        <begin position="1"/>
        <end position="32"/>
    </location>
</feature>
<accession>A0ABD0WG19</accession>
<dbReference type="FunFam" id="3.30.40.10:FF:000009">
    <property type="entry name" value="E3 ubiquitin-protein ligase RNF130"/>
    <property type="match status" value="1"/>
</dbReference>
<organism evidence="13 14">
    <name type="scientific">Umbra pygmaea</name>
    <name type="common">Eastern mudminnow</name>
    <dbReference type="NCBI Taxonomy" id="75934"/>
    <lineage>
        <taxon>Eukaryota</taxon>
        <taxon>Metazoa</taxon>
        <taxon>Chordata</taxon>
        <taxon>Craniata</taxon>
        <taxon>Vertebrata</taxon>
        <taxon>Euteleostomi</taxon>
        <taxon>Actinopterygii</taxon>
        <taxon>Neopterygii</taxon>
        <taxon>Teleostei</taxon>
        <taxon>Protacanthopterygii</taxon>
        <taxon>Esociformes</taxon>
        <taxon>Umbridae</taxon>
        <taxon>Umbra</taxon>
    </lineage>
</organism>
<dbReference type="InterPro" id="IPR046450">
    <property type="entry name" value="PA_dom_sf"/>
</dbReference>
<feature type="chain" id="PRO_5044743001" description="RING-type domain-containing protein" evidence="11">
    <location>
        <begin position="33"/>
        <end position="532"/>
    </location>
</feature>
<dbReference type="GO" id="GO:0008270">
    <property type="term" value="F:zinc ion binding"/>
    <property type="evidence" value="ECO:0007669"/>
    <property type="project" value="UniProtKB-KW"/>
</dbReference>
<dbReference type="Gene3D" id="3.30.40.10">
    <property type="entry name" value="Zinc/RING finger domain, C3HC4 (zinc finger)"/>
    <property type="match status" value="1"/>
</dbReference>
<feature type="domain" description="RING-type" evidence="12">
    <location>
        <begin position="388"/>
        <end position="429"/>
    </location>
</feature>
<comment type="caution">
    <text evidence="13">The sequence shown here is derived from an EMBL/GenBank/DDBJ whole genome shotgun (WGS) entry which is preliminary data.</text>
</comment>
<dbReference type="EMBL" id="JAGEUA010000007">
    <property type="protein sequence ID" value="KAL0970609.1"/>
    <property type="molecule type" value="Genomic_DNA"/>
</dbReference>
<evidence type="ECO:0000256" key="2">
    <source>
        <dbReference type="ARBA" id="ARBA00022692"/>
    </source>
</evidence>
<evidence type="ECO:0000256" key="10">
    <source>
        <dbReference type="SAM" id="Phobius"/>
    </source>
</evidence>
<dbReference type="AlphaFoldDB" id="A0ABD0WG19"/>
<evidence type="ECO:0000256" key="7">
    <source>
        <dbReference type="ARBA" id="ARBA00023136"/>
    </source>
</evidence>
<dbReference type="PROSITE" id="PS50089">
    <property type="entry name" value="ZF_RING_2"/>
    <property type="match status" value="1"/>
</dbReference>
<dbReference type="Proteomes" id="UP001557470">
    <property type="component" value="Unassembled WGS sequence"/>
</dbReference>
<sequence>MSLIQACCSLALSTWLLSFCFVHLLCLDFTVAEKEEWYTAFVNITYIDPATSEVRTEKTECGRYGEHSLKRDAKGVVVLPSLSPDRQACDPNTRFIVPVQGSAWIALIARGNCTFKDKIKHAASQNASAIVIFNVGSSNANDTITMPYSEFSLADTEQWYMAFVNITYRDPTTSEVRTEKTECGRYGEHSWTRDAKGVVVLPSLSPDRQACDPNTRFIVPVQGSAWIALIARGNCTFKDKIKHAASQNASAIVIFNVGSSNANHTITMPYSGIGDVIAIMIPEPKGREVVALLERNITVTMHITLGTRNLQKYVSRTSVVFVSISFIVLMIISLAWLVFYYIQRFRYANARDRNQRRLGDAAKKAISKLQVRTIRRGDQETESDFDNCAVCIEGYKPNDTVRILPCRHLFHKSCVDPWLLDHRTCPMCKMNILKALGIALNADCLDELPLDYELMGDGGVGGLPLDAVVSGGSSDGTLSEGGSVVLDPGVRRVGLPQDYNDTDPLRESPVTATTDTDTGEFQPIASSAWHPW</sequence>
<dbReference type="FunFam" id="3.50.30.30:FF:000003">
    <property type="entry name" value="E3 ubiquitin-protein ligase RNF128"/>
    <property type="match status" value="1"/>
</dbReference>
<dbReference type="InterPro" id="IPR001841">
    <property type="entry name" value="Znf_RING"/>
</dbReference>
<name>A0ABD0WG19_UMBPY</name>
<keyword evidence="7 10" id="KW-0472">Membrane</keyword>
<comment type="subcellular location">
    <subcellularLocation>
        <location evidence="1">Membrane</location>
        <topology evidence="1">Single-pass membrane protein</topology>
    </subcellularLocation>
</comment>
<evidence type="ECO:0000256" key="4">
    <source>
        <dbReference type="ARBA" id="ARBA00022771"/>
    </source>
</evidence>
<evidence type="ECO:0000313" key="13">
    <source>
        <dbReference type="EMBL" id="KAL0970609.1"/>
    </source>
</evidence>
<proteinExistence type="predicted"/>
<keyword evidence="5" id="KW-0862">Zinc</keyword>
<keyword evidence="3" id="KW-0479">Metal-binding</keyword>
<evidence type="ECO:0000256" key="11">
    <source>
        <dbReference type="SAM" id="SignalP"/>
    </source>
</evidence>
<dbReference type="Pfam" id="PF02225">
    <property type="entry name" value="PA"/>
    <property type="match status" value="2"/>
</dbReference>
<evidence type="ECO:0000256" key="9">
    <source>
        <dbReference type="SAM" id="MobiDB-lite"/>
    </source>
</evidence>
<evidence type="ECO:0000256" key="3">
    <source>
        <dbReference type="ARBA" id="ARBA00022723"/>
    </source>
</evidence>
<feature type="transmembrane region" description="Helical" evidence="10">
    <location>
        <begin position="319"/>
        <end position="342"/>
    </location>
</feature>
<dbReference type="PANTHER" id="PTHR46539">
    <property type="entry name" value="E3 UBIQUITIN-PROTEIN LIGASE ATL42"/>
    <property type="match status" value="1"/>
</dbReference>
<evidence type="ECO:0000259" key="12">
    <source>
        <dbReference type="PROSITE" id="PS50089"/>
    </source>
</evidence>
<protein>
    <recommendedName>
        <fullName evidence="12">RING-type domain-containing protein</fullName>
    </recommendedName>
</protein>
<gene>
    <name evidence="13" type="ORF">UPYG_G00244390</name>
</gene>
<dbReference type="CDD" id="cd16805">
    <property type="entry name" value="RING-H2_RNF150"/>
    <property type="match status" value="1"/>
</dbReference>
<keyword evidence="4 8" id="KW-0863">Zinc-finger</keyword>
<keyword evidence="2 10" id="KW-0812">Transmembrane</keyword>
<dbReference type="SUPFAM" id="SSF57850">
    <property type="entry name" value="RING/U-box"/>
    <property type="match status" value="1"/>
</dbReference>
<evidence type="ECO:0000256" key="8">
    <source>
        <dbReference type="PROSITE-ProRule" id="PRU00175"/>
    </source>
</evidence>